<evidence type="ECO:0000256" key="1">
    <source>
        <dbReference type="SAM" id="Phobius"/>
    </source>
</evidence>
<organism evidence="2 3">
    <name type="scientific">Marseilla massiliensis</name>
    <dbReference type="NCBI Taxonomy" id="1841864"/>
    <lineage>
        <taxon>Bacteria</taxon>
        <taxon>Pseudomonadati</taxon>
        <taxon>Bacteroidota</taxon>
        <taxon>Bacteroidia</taxon>
        <taxon>Bacteroidales</taxon>
        <taxon>Prevotellaceae</taxon>
        <taxon>Marseilla</taxon>
    </lineage>
</organism>
<keyword evidence="1" id="KW-0472">Membrane</keyword>
<dbReference type="Pfam" id="PF07332">
    <property type="entry name" value="Phage_holin_3_6"/>
    <property type="match status" value="1"/>
</dbReference>
<dbReference type="RefSeq" id="WP_205109846.1">
    <property type="nucleotide sequence ID" value="NZ_CAWUJD010000001.1"/>
</dbReference>
<feature type="transmembrane region" description="Helical" evidence="1">
    <location>
        <begin position="67"/>
        <end position="96"/>
    </location>
</feature>
<gene>
    <name evidence="2" type="ORF">H6B30_09225</name>
</gene>
<feature type="transmembrane region" description="Helical" evidence="1">
    <location>
        <begin position="37"/>
        <end position="61"/>
    </location>
</feature>
<proteinExistence type="predicted"/>
<dbReference type="AlphaFoldDB" id="A0A938WPS3"/>
<dbReference type="EMBL" id="JACJJL010000014">
    <property type="protein sequence ID" value="MBM6661923.1"/>
    <property type="molecule type" value="Genomic_DNA"/>
</dbReference>
<evidence type="ECO:0000313" key="3">
    <source>
        <dbReference type="Proteomes" id="UP000764045"/>
    </source>
</evidence>
<keyword evidence="3" id="KW-1185">Reference proteome</keyword>
<accession>A0A938WPS3</accession>
<keyword evidence="1" id="KW-0812">Transmembrane</keyword>
<evidence type="ECO:0000313" key="2">
    <source>
        <dbReference type="EMBL" id="MBM6661923.1"/>
    </source>
</evidence>
<keyword evidence="1" id="KW-1133">Transmembrane helix</keyword>
<dbReference type="Proteomes" id="UP000764045">
    <property type="component" value="Unassembled WGS sequence"/>
</dbReference>
<protein>
    <submittedName>
        <fullName evidence="2">Phage holin family protein</fullName>
    </submittedName>
</protein>
<sequence length="116" mass="13071">MLSSDKNVESLARLIETLKDYIGLQKEYLKFDVIDKLVRLITALSLTIIMFVLVFAVLFYLSFAMVYWISPVTGTACAFAIVAAMLLALLIIIFALRKPLITRPLIRFITGILLSK</sequence>
<comment type="caution">
    <text evidence="2">The sequence shown here is derived from an EMBL/GenBank/DDBJ whole genome shotgun (WGS) entry which is preliminary data.</text>
</comment>
<reference evidence="2 3" key="1">
    <citation type="journal article" date="2021" name="Sci. Rep.">
        <title>The distribution of antibiotic resistance genes in chicken gut microbiota commensals.</title>
        <authorList>
            <person name="Juricova H."/>
            <person name="Matiasovicova J."/>
            <person name="Kubasova T."/>
            <person name="Cejkova D."/>
            <person name="Rychlik I."/>
        </authorList>
    </citation>
    <scope>NUCLEOTIDE SEQUENCE [LARGE SCALE GENOMIC DNA]</scope>
    <source>
        <strain evidence="2 3">An819</strain>
    </source>
</reference>
<dbReference type="InterPro" id="IPR009937">
    <property type="entry name" value="Phage_holin_3_6"/>
</dbReference>
<name>A0A938WPS3_9BACT</name>